<keyword evidence="4 8" id="KW-0808">Transferase</keyword>
<comment type="pathway">
    <text evidence="1 8">Bacterial outer membrane biogenesis; LPS core biosynthesis.</text>
</comment>
<dbReference type="OrthoDB" id="9789797at2"/>
<dbReference type="InterPro" id="IPR007507">
    <property type="entry name" value="Glycos_transf_N"/>
</dbReference>
<evidence type="ECO:0000256" key="8">
    <source>
        <dbReference type="RuleBase" id="RU365103"/>
    </source>
</evidence>
<evidence type="ECO:0000256" key="6">
    <source>
        <dbReference type="ARBA" id="ARBA00049183"/>
    </source>
</evidence>
<keyword evidence="11" id="KW-1185">Reference proteome</keyword>
<comment type="similarity">
    <text evidence="8">Belongs to the glycosyltransferase group 1 family.</text>
</comment>
<evidence type="ECO:0000256" key="7">
    <source>
        <dbReference type="PIRSR" id="PIRSR639901-1"/>
    </source>
</evidence>
<evidence type="ECO:0000259" key="9">
    <source>
        <dbReference type="Pfam" id="PF04413"/>
    </source>
</evidence>
<dbReference type="GO" id="GO:0009245">
    <property type="term" value="P:lipid A biosynthetic process"/>
    <property type="evidence" value="ECO:0007669"/>
    <property type="project" value="TreeGrafter"/>
</dbReference>
<keyword evidence="8" id="KW-0448">Lipopolysaccharide biosynthesis</keyword>
<accession>A0A1J1E543</accession>
<keyword evidence="8" id="KW-1003">Cell membrane</keyword>
<feature type="domain" description="3-deoxy-D-manno-octulosonic-acid transferase N-terminal" evidence="9">
    <location>
        <begin position="6"/>
        <end position="166"/>
    </location>
</feature>
<dbReference type="RefSeq" id="WP_157776882.1">
    <property type="nucleotide sequence ID" value="NZ_AP014564.1"/>
</dbReference>
<dbReference type="EC" id="2.4.99.12" evidence="2 8"/>
<protein>
    <recommendedName>
        <fullName evidence="3 8">3-deoxy-D-manno-octulosonic acid transferase</fullName>
        <shortName evidence="8">Kdo transferase</shortName>
        <ecNumber evidence="2 8">2.4.99.12</ecNumber>
    </recommendedName>
    <alternativeName>
        <fullName evidence="5 8">Lipid IV(A) 3-deoxy-D-manno-octulosonic acid transferase</fullName>
    </alternativeName>
</protein>
<comment type="catalytic activity">
    <reaction evidence="6 8">
        <text>lipid IVA (E. coli) + CMP-3-deoxy-beta-D-manno-octulosonate = alpha-Kdo-(2-&gt;6)-lipid IVA (E. coli) + CMP + H(+)</text>
        <dbReference type="Rhea" id="RHEA:28066"/>
        <dbReference type="ChEBI" id="CHEBI:15378"/>
        <dbReference type="ChEBI" id="CHEBI:58603"/>
        <dbReference type="ChEBI" id="CHEBI:60364"/>
        <dbReference type="ChEBI" id="CHEBI:60377"/>
        <dbReference type="ChEBI" id="CHEBI:85987"/>
        <dbReference type="EC" id="2.4.99.12"/>
    </reaction>
</comment>
<organism evidence="10 11">
    <name type="scientific">Ichthyobacterium seriolicida</name>
    <dbReference type="NCBI Taxonomy" id="242600"/>
    <lineage>
        <taxon>Bacteria</taxon>
        <taxon>Pseudomonadati</taxon>
        <taxon>Bacteroidota</taxon>
        <taxon>Flavobacteriia</taxon>
        <taxon>Flavobacteriales</taxon>
        <taxon>Ichthyobacteriaceae</taxon>
        <taxon>Ichthyobacterium</taxon>
    </lineage>
</organism>
<dbReference type="Proteomes" id="UP000243197">
    <property type="component" value="Chromosome"/>
</dbReference>
<evidence type="ECO:0000256" key="5">
    <source>
        <dbReference type="ARBA" id="ARBA00031445"/>
    </source>
</evidence>
<evidence type="ECO:0000256" key="4">
    <source>
        <dbReference type="ARBA" id="ARBA00022679"/>
    </source>
</evidence>
<comment type="subcellular location">
    <subcellularLocation>
        <location evidence="8">Cell membrane</location>
    </subcellularLocation>
</comment>
<dbReference type="Gene3D" id="3.40.50.2000">
    <property type="entry name" value="Glycogen Phosphorylase B"/>
    <property type="match status" value="1"/>
</dbReference>
<dbReference type="AlphaFoldDB" id="A0A1J1E543"/>
<dbReference type="Pfam" id="PF04413">
    <property type="entry name" value="Glycos_transf_N"/>
    <property type="match status" value="1"/>
</dbReference>
<dbReference type="UniPathway" id="UPA00958"/>
<dbReference type="PANTHER" id="PTHR42755:SF1">
    <property type="entry name" value="3-DEOXY-D-MANNO-OCTULOSONIC ACID TRANSFERASE, MITOCHONDRIAL-RELATED"/>
    <property type="match status" value="1"/>
</dbReference>
<dbReference type="Gene3D" id="3.40.50.11720">
    <property type="entry name" value="3-Deoxy-D-manno-octulosonic-acid transferase, N-terminal domain"/>
    <property type="match status" value="1"/>
</dbReference>
<feature type="active site" description="Proton acceptor" evidence="7">
    <location>
        <position position="21"/>
    </location>
</feature>
<evidence type="ECO:0000256" key="1">
    <source>
        <dbReference type="ARBA" id="ARBA00004713"/>
    </source>
</evidence>
<dbReference type="InterPro" id="IPR039901">
    <property type="entry name" value="Kdotransferase"/>
</dbReference>
<dbReference type="PANTHER" id="PTHR42755">
    <property type="entry name" value="3-DEOXY-MANNO-OCTULOSONATE CYTIDYLYLTRANSFERASE"/>
    <property type="match status" value="1"/>
</dbReference>
<evidence type="ECO:0000313" key="10">
    <source>
        <dbReference type="EMBL" id="BAV94430.1"/>
    </source>
</evidence>
<dbReference type="GO" id="GO:0043842">
    <property type="term" value="F:Kdo transferase activity"/>
    <property type="evidence" value="ECO:0007669"/>
    <property type="project" value="UniProtKB-EC"/>
</dbReference>
<dbReference type="InterPro" id="IPR038107">
    <property type="entry name" value="Glycos_transf_N_sf"/>
</dbReference>
<dbReference type="EMBL" id="AP014564">
    <property type="protein sequence ID" value="BAV94430.1"/>
    <property type="molecule type" value="Genomic_DNA"/>
</dbReference>
<proteinExistence type="inferred from homology"/>
<sequence>MRRDFYRKKNVIWFHCASLGEFEQARPLIELFKKGNNKILLSFFSPSGYDVVHKSYSKADYICYLPLDTIKNVNTFLEIANPEAVIFIKYEFWFCFINTLHSRKIPTFIVSAIFNRNQMFFKWYGNFMREGIKKFTHFFVQDEGSKKLLESIGIDSVTVSGDTRFDRVIEIARKSSHIGEIEKFKGEKILLIAGSTSKPCEKLLTHIINNDNCNMKFIIAPHEITKRNIQELKNNIKSKYVLFSEINRQDISLYDVLILDNVGMLSAVYKYGDISYIGGGLEKRELHNIMEPAAFGLPIIIGKNYHNFLEAVKMVEENAAFPIENNVTSLGDIIKKLLDGDIRKEAGQRALKFVENNRSDLKKIIHIIDKNTNQ</sequence>
<gene>
    <name evidence="10" type="ORF">JBKA6_0417</name>
</gene>
<name>A0A1J1E543_9FLAO</name>
<comment type="function">
    <text evidence="8">Involved in lipopolysaccharide (LPS) biosynthesis. Catalyzes the transfer of 3-deoxy-D-manno-octulosonate (Kdo) residue(s) from CMP-Kdo to lipid IV(A), the tetraacyldisaccharide-1,4'-bisphosphate precursor of lipid A.</text>
</comment>
<dbReference type="GO" id="GO:0005886">
    <property type="term" value="C:plasma membrane"/>
    <property type="evidence" value="ECO:0007669"/>
    <property type="project" value="UniProtKB-SubCell"/>
</dbReference>
<reference evidence="10 11" key="1">
    <citation type="submission" date="2014-03" db="EMBL/GenBank/DDBJ databases">
        <title>complete genome sequence of Flavobacteriaceae bacterium JBKA-6.</title>
        <authorList>
            <person name="Takano T."/>
            <person name="Nakamura Y."/>
            <person name="Takuma S."/>
            <person name="Yasuike M."/>
            <person name="Matsuyama T."/>
            <person name="Sakai T."/>
            <person name="Fujiwara A."/>
            <person name="Kimoto K."/>
            <person name="Fukuda Y."/>
            <person name="Kondo H."/>
            <person name="Hirono I."/>
            <person name="Nakayasu C."/>
        </authorList>
    </citation>
    <scope>NUCLEOTIDE SEQUENCE [LARGE SCALE GENOMIC DNA]</scope>
    <source>
        <strain evidence="10 11">JBKA-6</strain>
    </source>
</reference>
<evidence type="ECO:0000256" key="2">
    <source>
        <dbReference type="ARBA" id="ARBA00012621"/>
    </source>
</evidence>
<evidence type="ECO:0000313" key="11">
    <source>
        <dbReference type="Proteomes" id="UP000243197"/>
    </source>
</evidence>
<dbReference type="GO" id="GO:0009244">
    <property type="term" value="P:lipopolysaccharide core region biosynthetic process"/>
    <property type="evidence" value="ECO:0007669"/>
    <property type="project" value="UniProtKB-UniRule"/>
</dbReference>
<dbReference type="KEGG" id="ise:JBKA6_0417"/>
<evidence type="ECO:0000256" key="3">
    <source>
        <dbReference type="ARBA" id="ARBA00019077"/>
    </source>
</evidence>
<keyword evidence="8" id="KW-0472">Membrane</keyword>
<dbReference type="SUPFAM" id="SSF53756">
    <property type="entry name" value="UDP-Glycosyltransferase/glycogen phosphorylase"/>
    <property type="match status" value="1"/>
</dbReference>